<dbReference type="GO" id="GO:0003723">
    <property type="term" value="F:RNA binding"/>
    <property type="evidence" value="ECO:0007669"/>
    <property type="project" value="InterPro"/>
</dbReference>
<evidence type="ECO:0000313" key="1">
    <source>
        <dbReference type="EMBL" id="THF79361.1"/>
    </source>
</evidence>
<dbReference type="EMBL" id="SSNT01000009">
    <property type="protein sequence ID" value="THF79361.1"/>
    <property type="molecule type" value="Genomic_DNA"/>
</dbReference>
<name>A0A4S4BXV8_9BACI</name>
<reference evidence="1 2" key="1">
    <citation type="submission" date="2019-04" db="EMBL/GenBank/DDBJ databases">
        <title>Bacillus sediminilitoris sp. nov., isolated from a tidal flat sediment on the East China Sea.</title>
        <authorList>
            <person name="Wei Y."/>
            <person name="Mao H."/>
            <person name="Fang J."/>
        </authorList>
    </citation>
    <scope>NUCLEOTIDE SEQUENCE [LARGE SCALE GENOMIC DNA]</scope>
    <source>
        <strain evidence="1 2">DSL-17</strain>
    </source>
</reference>
<dbReference type="GO" id="GO:0006355">
    <property type="term" value="P:regulation of DNA-templated transcription"/>
    <property type="evidence" value="ECO:0007669"/>
    <property type="project" value="InterPro"/>
</dbReference>
<evidence type="ECO:0000313" key="2">
    <source>
        <dbReference type="Proteomes" id="UP000310334"/>
    </source>
</evidence>
<dbReference type="Proteomes" id="UP000310334">
    <property type="component" value="Unassembled WGS sequence"/>
</dbReference>
<sequence>MNLQGDCLEEIKNSKKEVKIILTKGIPIQGTFEGHDKYSIIIKVNGKQQTVR</sequence>
<protein>
    <submittedName>
        <fullName evidence="1">RNA chaperone Hfq</fullName>
    </submittedName>
</protein>
<dbReference type="OrthoDB" id="2887318at2"/>
<comment type="caution">
    <text evidence="1">The sequence shown here is derived from an EMBL/GenBank/DDBJ whole genome shotgun (WGS) entry which is preliminary data.</text>
</comment>
<dbReference type="Pfam" id="PF17209">
    <property type="entry name" value="Hfq"/>
    <property type="match status" value="1"/>
</dbReference>
<dbReference type="AlphaFoldDB" id="A0A4S4BXV8"/>
<accession>A0A4S4BXV8</accession>
<dbReference type="InterPro" id="IPR005001">
    <property type="entry name" value="Hfq"/>
</dbReference>
<keyword evidence="2" id="KW-1185">Reference proteome</keyword>
<dbReference type="Gene3D" id="2.30.30.100">
    <property type="match status" value="1"/>
</dbReference>
<dbReference type="RefSeq" id="WP_136354717.1">
    <property type="nucleotide sequence ID" value="NZ_CP046266.1"/>
</dbReference>
<proteinExistence type="predicted"/>
<dbReference type="InterPro" id="IPR010920">
    <property type="entry name" value="LSM_dom_sf"/>
</dbReference>
<gene>
    <name evidence="1" type="ORF">E6W99_13560</name>
</gene>
<dbReference type="SUPFAM" id="SSF50182">
    <property type="entry name" value="Sm-like ribonucleoproteins"/>
    <property type="match status" value="1"/>
</dbReference>
<organism evidence="1 2">
    <name type="scientific">Metabacillus sediminilitoris</name>
    <dbReference type="NCBI Taxonomy" id="2567941"/>
    <lineage>
        <taxon>Bacteria</taxon>
        <taxon>Bacillati</taxon>
        <taxon>Bacillota</taxon>
        <taxon>Bacilli</taxon>
        <taxon>Bacillales</taxon>
        <taxon>Bacillaceae</taxon>
        <taxon>Metabacillus</taxon>
    </lineage>
</organism>